<organism evidence="8 9">
    <name type="scientific">Solibacillus merdavium</name>
    <dbReference type="NCBI Taxonomy" id="2762218"/>
    <lineage>
        <taxon>Bacteria</taxon>
        <taxon>Bacillati</taxon>
        <taxon>Bacillota</taxon>
        <taxon>Bacilli</taxon>
        <taxon>Bacillales</taxon>
        <taxon>Caryophanaceae</taxon>
        <taxon>Solibacillus</taxon>
    </lineage>
</organism>
<dbReference type="CDD" id="cd17321">
    <property type="entry name" value="MFS_MMR_MDR_like"/>
    <property type="match status" value="1"/>
</dbReference>
<accession>A0ABR8XLS4</accession>
<dbReference type="Gene3D" id="1.20.1720.10">
    <property type="entry name" value="Multidrug resistance protein D"/>
    <property type="match status" value="1"/>
</dbReference>
<comment type="caution">
    <text evidence="8">The sequence shown here is derived from an EMBL/GenBank/DDBJ whole genome shotgun (WGS) entry which is preliminary data.</text>
</comment>
<evidence type="ECO:0000256" key="2">
    <source>
        <dbReference type="ARBA" id="ARBA00022448"/>
    </source>
</evidence>
<sequence length="537" mass="57162">MTNSKSSQTWAITLFAIGVFMAALDNGIISAALTTINQSFNVEANWGAWGITLYTLGLAISVPIVGKLSDRYGRKKLFIVEIALFGLGSLLVALSPNFTFYLIARFIQAMGGGGIFIIGTSYVVSTLPAEKQGKALGMLGGMNGIAAVLGPNIGSVILDLTGSWHWLFLINVPIAVFLVIMGITKLEEIKDPTPGKLDMTGTVLLSIAILGIMYGLTNITGLNFFKSLLATDVYPFLLAGIIILIILYFYETRLERKGGDPILPVSLMRQPTYLLTLLLGLLSGAMLAAMIFIPAFSEQVMGIKSEHAGYWMTPLAIAAGIGAAVGGILVDKRGPILAVLFSGIVAAIGFFLFPAWIDAKWQFVIASIIGGVGMGVLLGAPLNILATEKLQTNKGTALASLSLIRTIGMTIAPTIYAGFIARGFSEIPTIFKTDFQSILQNNVQQANLTEEATAELAQIGSQFAGSAEFSEQQMMGIVQNIQDPALKNAVLNSVNEVTTMAAQSGYSGLFYSAVVIAICIFVTGLILKPIRNKSLQH</sequence>
<evidence type="ECO:0000256" key="4">
    <source>
        <dbReference type="ARBA" id="ARBA00022989"/>
    </source>
</evidence>
<feature type="transmembrane region" description="Helical" evidence="6">
    <location>
        <begin position="337"/>
        <end position="357"/>
    </location>
</feature>
<feature type="transmembrane region" description="Helical" evidence="6">
    <location>
        <begin position="363"/>
        <end position="385"/>
    </location>
</feature>
<feature type="transmembrane region" description="Helical" evidence="6">
    <location>
        <begin position="12"/>
        <end position="34"/>
    </location>
</feature>
<dbReference type="SUPFAM" id="SSF103473">
    <property type="entry name" value="MFS general substrate transporter"/>
    <property type="match status" value="1"/>
</dbReference>
<evidence type="ECO:0000259" key="7">
    <source>
        <dbReference type="PROSITE" id="PS50850"/>
    </source>
</evidence>
<reference evidence="8 9" key="1">
    <citation type="submission" date="2020-08" db="EMBL/GenBank/DDBJ databases">
        <title>A Genomic Blueprint of the Chicken Gut Microbiome.</title>
        <authorList>
            <person name="Gilroy R."/>
            <person name="Ravi A."/>
            <person name="Getino M."/>
            <person name="Pursley I."/>
            <person name="Horton D.L."/>
            <person name="Alikhan N.-F."/>
            <person name="Baker D."/>
            <person name="Gharbi K."/>
            <person name="Hall N."/>
            <person name="Watson M."/>
            <person name="Adriaenssens E.M."/>
            <person name="Foster-Nyarko E."/>
            <person name="Jarju S."/>
            <person name="Secka A."/>
            <person name="Antonio M."/>
            <person name="Oren A."/>
            <person name="Chaudhuri R."/>
            <person name="La Ragione R.M."/>
            <person name="Hildebrand F."/>
            <person name="Pallen M.J."/>
        </authorList>
    </citation>
    <scope>NUCLEOTIDE SEQUENCE [LARGE SCALE GENOMIC DNA]</scope>
    <source>
        <strain evidence="8 9">Sa1YVA6</strain>
    </source>
</reference>
<protein>
    <submittedName>
        <fullName evidence="8">MFS transporter</fullName>
    </submittedName>
</protein>
<dbReference type="Proteomes" id="UP000600565">
    <property type="component" value="Unassembled WGS sequence"/>
</dbReference>
<feature type="transmembrane region" description="Helical" evidence="6">
    <location>
        <begin position="308"/>
        <end position="330"/>
    </location>
</feature>
<evidence type="ECO:0000256" key="1">
    <source>
        <dbReference type="ARBA" id="ARBA00004651"/>
    </source>
</evidence>
<feature type="transmembrane region" description="Helical" evidence="6">
    <location>
        <begin position="46"/>
        <end position="65"/>
    </location>
</feature>
<dbReference type="Gene3D" id="1.20.1250.20">
    <property type="entry name" value="MFS general substrate transporter like domains"/>
    <property type="match status" value="1"/>
</dbReference>
<name>A0ABR8XLS4_9BACL</name>
<feature type="transmembrane region" description="Helical" evidence="6">
    <location>
        <begin position="272"/>
        <end position="296"/>
    </location>
</feature>
<feature type="transmembrane region" description="Helical" evidence="6">
    <location>
        <begin position="203"/>
        <end position="221"/>
    </location>
</feature>
<keyword evidence="9" id="KW-1185">Reference proteome</keyword>
<evidence type="ECO:0000256" key="5">
    <source>
        <dbReference type="ARBA" id="ARBA00023136"/>
    </source>
</evidence>
<dbReference type="PROSITE" id="PS50850">
    <property type="entry name" value="MFS"/>
    <property type="match status" value="1"/>
</dbReference>
<dbReference type="Pfam" id="PF07690">
    <property type="entry name" value="MFS_1"/>
    <property type="match status" value="1"/>
</dbReference>
<evidence type="ECO:0000256" key="3">
    <source>
        <dbReference type="ARBA" id="ARBA00022692"/>
    </source>
</evidence>
<evidence type="ECO:0000313" key="8">
    <source>
        <dbReference type="EMBL" id="MBD8032898.1"/>
    </source>
</evidence>
<keyword evidence="5 6" id="KW-0472">Membrane</keyword>
<feature type="transmembrane region" description="Helical" evidence="6">
    <location>
        <begin position="136"/>
        <end position="158"/>
    </location>
</feature>
<evidence type="ECO:0000256" key="6">
    <source>
        <dbReference type="SAM" id="Phobius"/>
    </source>
</evidence>
<gene>
    <name evidence="8" type="ORF">H9632_07440</name>
</gene>
<feature type="transmembrane region" description="Helical" evidence="6">
    <location>
        <begin position="233"/>
        <end position="251"/>
    </location>
</feature>
<dbReference type="InterPro" id="IPR011701">
    <property type="entry name" value="MFS"/>
</dbReference>
<dbReference type="InterPro" id="IPR020846">
    <property type="entry name" value="MFS_dom"/>
</dbReference>
<feature type="transmembrane region" description="Helical" evidence="6">
    <location>
        <begin position="397"/>
        <end position="419"/>
    </location>
</feature>
<feature type="transmembrane region" description="Helical" evidence="6">
    <location>
        <begin position="509"/>
        <end position="527"/>
    </location>
</feature>
<feature type="transmembrane region" description="Helical" evidence="6">
    <location>
        <begin position="164"/>
        <end position="183"/>
    </location>
</feature>
<dbReference type="PRINTS" id="PR01036">
    <property type="entry name" value="TCRTETB"/>
</dbReference>
<keyword evidence="2" id="KW-0813">Transport</keyword>
<feature type="transmembrane region" description="Helical" evidence="6">
    <location>
        <begin position="100"/>
        <end position="124"/>
    </location>
</feature>
<dbReference type="EMBL" id="JACSPW010000005">
    <property type="protein sequence ID" value="MBD8032898.1"/>
    <property type="molecule type" value="Genomic_DNA"/>
</dbReference>
<dbReference type="InterPro" id="IPR036259">
    <property type="entry name" value="MFS_trans_sf"/>
</dbReference>
<keyword evidence="4 6" id="KW-1133">Transmembrane helix</keyword>
<proteinExistence type="predicted"/>
<feature type="domain" description="Major facilitator superfamily (MFS) profile" evidence="7">
    <location>
        <begin position="11"/>
        <end position="531"/>
    </location>
</feature>
<keyword evidence="3 6" id="KW-0812">Transmembrane</keyword>
<feature type="transmembrane region" description="Helical" evidence="6">
    <location>
        <begin position="77"/>
        <end position="94"/>
    </location>
</feature>
<dbReference type="PANTHER" id="PTHR23501:SF190">
    <property type="entry name" value="MAJOR FACILITATOR SUPERFAMILY MFS_1"/>
    <property type="match status" value="1"/>
</dbReference>
<comment type="subcellular location">
    <subcellularLocation>
        <location evidence="1">Cell membrane</location>
        <topology evidence="1">Multi-pass membrane protein</topology>
    </subcellularLocation>
</comment>
<dbReference type="PANTHER" id="PTHR23501">
    <property type="entry name" value="MAJOR FACILITATOR SUPERFAMILY"/>
    <property type="match status" value="1"/>
</dbReference>
<evidence type="ECO:0000313" key="9">
    <source>
        <dbReference type="Proteomes" id="UP000600565"/>
    </source>
</evidence>